<dbReference type="PROSITE" id="PS50244">
    <property type="entry name" value="S5A_REDUCTASE"/>
    <property type="match status" value="1"/>
</dbReference>
<dbReference type="InterPro" id="IPR001104">
    <property type="entry name" value="3-oxo-5_a-steroid_4-DH_C"/>
</dbReference>
<keyword evidence="6" id="KW-0560">Oxidoreductase</keyword>
<dbReference type="PANTHER" id="PTHR10556:SF28">
    <property type="entry name" value="VERY-LONG-CHAIN ENOYL-COA REDUCTASE"/>
    <property type="match status" value="1"/>
</dbReference>
<evidence type="ECO:0000313" key="11">
    <source>
        <dbReference type="EMBL" id="KAK6337879.1"/>
    </source>
</evidence>
<evidence type="ECO:0000256" key="9">
    <source>
        <dbReference type="SAM" id="Phobius"/>
    </source>
</evidence>
<dbReference type="EMBL" id="JAVHNQ010000010">
    <property type="protein sequence ID" value="KAK6337879.1"/>
    <property type="molecule type" value="Genomic_DNA"/>
</dbReference>
<dbReference type="GO" id="GO:0016627">
    <property type="term" value="F:oxidoreductase activity, acting on the CH-CH group of donors"/>
    <property type="evidence" value="ECO:0007669"/>
    <property type="project" value="InterPro"/>
</dbReference>
<keyword evidence="7" id="KW-0443">Lipid metabolism</keyword>
<dbReference type="Gene3D" id="1.20.120.1630">
    <property type="match status" value="1"/>
</dbReference>
<evidence type="ECO:0000256" key="4">
    <source>
        <dbReference type="ARBA" id="ARBA00022692"/>
    </source>
</evidence>
<evidence type="ECO:0000256" key="8">
    <source>
        <dbReference type="ARBA" id="ARBA00023136"/>
    </source>
</evidence>
<accession>A0AAV9UAS3</accession>
<organism evidence="11 12">
    <name type="scientific">Orbilia brochopaga</name>
    <dbReference type="NCBI Taxonomy" id="3140254"/>
    <lineage>
        <taxon>Eukaryota</taxon>
        <taxon>Fungi</taxon>
        <taxon>Dikarya</taxon>
        <taxon>Ascomycota</taxon>
        <taxon>Pezizomycotina</taxon>
        <taxon>Orbiliomycetes</taxon>
        <taxon>Orbiliales</taxon>
        <taxon>Orbiliaceae</taxon>
        <taxon>Orbilia</taxon>
    </lineage>
</organism>
<protein>
    <submittedName>
        <fullName evidence="11">3-oxo-5a-steroid 4- dehydrogenase</fullName>
    </submittedName>
</protein>
<feature type="transmembrane region" description="Helical" evidence="9">
    <location>
        <begin position="177"/>
        <end position="195"/>
    </location>
</feature>
<keyword evidence="5 9" id="KW-1133">Transmembrane helix</keyword>
<evidence type="ECO:0000256" key="6">
    <source>
        <dbReference type="ARBA" id="ARBA00023002"/>
    </source>
</evidence>
<evidence type="ECO:0000256" key="2">
    <source>
        <dbReference type="ARBA" id="ARBA00007742"/>
    </source>
</evidence>
<comment type="subcellular location">
    <subcellularLocation>
        <location evidence="1">Membrane</location>
        <topology evidence="1">Multi-pass membrane protein</topology>
    </subcellularLocation>
</comment>
<comment type="caution">
    <text evidence="11">The sequence shown here is derived from an EMBL/GenBank/DDBJ whole genome shotgun (WGS) entry which is preliminary data.</text>
</comment>
<dbReference type="GO" id="GO:0016020">
    <property type="term" value="C:membrane"/>
    <property type="evidence" value="ECO:0007669"/>
    <property type="project" value="UniProtKB-SubCell"/>
</dbReference>
<evidence type="ECO:0000256" key="5">
    <source>
        <dbReference type="ARBA" id="ARBA00022989"/>
    </source>
</evidence>
<dbReference type="PANTHER" id="PTHR10556">
    <property type="entry name" value="3-OXO-5-ALPHA-STEROID 4-DEHYDROGENASE"/>
    <property type="match status" value="1"/>
</dbReference>
<keyword evidence="8 9" id="KW-0472">Membrane</keyword>
<keyword evidence="3" id="KW-0444">Lipid biosynthesis</keyword>
<proteinExistence type="inferred from homology"/>
<dbReference type="Proteomes" id="UP001375240">
    <property type="component" value="Unassembled WGS sequence"/>
</dbReference>
<dbReference type="Pfam" id="PF02544">
    <property type="entry name" value="Steroid_dh"/>
    <property type="match status" value="1"/>
</dbReference>
<evidence type="ECO:0000256" key="7">
    <source>
        <dbReference type="ARBA" id="ARBA00023098"/>
    </source>
</evidence>
<feature type="domain" description="3-oxo-5-alpha-steroid 4-dehydrogenase C-terminal" evidence="10">
    <location>
        <begin position="166"/>
        <end position="313"/>
    </location>
</feature>
<name>A0AAV9UAS3_9PEZI</name>
<keyword evidence="4 9" id="KW-0812">Transmembrane</keyword>
<gene>
    <name evidence="11" type="primary">TSC13</name>
    <name evidence="11" type="ORF">TWF696_001357</name>
</gene>
<dbReference type="AlphaFoldDB" id="A0AAV9UAS3"/>
<evidence type="ECO:0000256" key="1">
    <source>
        <dbReference type="ARBA" id="ARBA00004141"/>
    </source>
</evidence>
<keyword evidence="12" id="KW-1185">Reference proteome</keyword>
<reference evidence="11 12" key="1">
    <citation type="submission" date="2019-10" db="EMBL/GenBank/DDBJ databases">
        <authorList>
            <person name="Palmer J.M."/>
        </authorList>
    </citation>
    <scope>NUCLEOTIDE SEQUENCE [LARGE SCALE GENOMIC DNA]</scope>
    <source>
        <strain evidence="11 12">TWF696</strain>
    </source>
</reference>
<sequence>MGSEDLTLRLQPRGKPLPNLPGEITVSAAASIDDIYAAVAKKTNYPIHRLRITRSDSSHLQPSATTTVSAANLFDGSSLFIKDLGPQIAWRTVYFIEYLGPLLIHPLTFYLLRPLLYTYLPYPFSPSLPPSTPPTTTQSTLCAMITAHFIKRELETLFVHRFSAATMPAANIVKNSAYYWTLGGAMLAYTLYYPTTVETASYLYYPGIAVWLFAQASNASAHLTLRNLRRPGSRDRGIPTGYGFGMVTCPNYSFEVLGWVCVAVVAGLSVPAFGFALFGAVIQAKWAMDRERRYRKEFGEKYKKKRWVLIPFVV</sequence>
<feature type="transmembrane region" description="Helical" evidence="9">
    <location>
        <begin position="256"/>
        <end position="282"/>
    </location>
</feature>
<evidence type="ECO:0000313" key="12">
    <source>
        <dbReference type="Proteomes" id="UP001375240"/>
    </source>
</evidence>
<dbReference type="InterPro" id="IPR039357">
    <property type="entry name" value="SRD5A/TECR"/>
</dbReference>
<evidence type="ECO:0000256" key="3">
    <source>
        <dbReference type="ARBA" id="ARBA00022516"/>
    </source>
</evidence>
<comment type="similarity">
    <text evidence="2">Belongs to the steroid 5-alpha reductase family.</text>
</comment>
<evidence type="ECO:0000259" key="10">
    <source>
        <dbReference type="Pfam" id="PF02544"/>
    </source>
</evidence>
<dbReference type="GO" id="GO:0042761">
    <property type="term" value="P:very long-chain fatty acid biosynthetic process"/>
    <property type="evidence" value="ECO:0007669"/>
    <property type="project" value="TreeGrafter"/>
</dbReference>